<evidence type="ECO:0000313" key="2">
    <source>
        <dbReference type="Proteomes" id="UP001140011"/>
    </source>
</evidence>
<comment type="caution">
    <text evidence="1">The sequence shown here is derived from an EMBL/GenBank/DDBJ whole genome shotgun (WGS) entry which is preliminary data.</text>
</comment>
<protein>
    <submittedName>
        <fullName evidence="1">Uncharacterized protein</fullName>
    </submittedName>
</protein>
<dbReference type="OrthoDB" id="5589069at2759"/>
<organism evidence="1 2">
    <name type="scientific">Coemansia pectinata</name>
    <dbReference type="NCBI Taxonomy" id="1052879"/>
    <lineage>
        <taxon>Eukaryota</taxon>
        <taxon>Fungi</taxon>
        <taxon>Fungi incertae sedis</taxon>
        <taxon>Zoopagomycota</taxon>
        <taxon>Kickxellomycotina</taxon>
        <taxon>Kickxellomycetes</taxon>
        <taxon>Kickxellales</taxon>
        <taxon>Kickxellaceae</taxon>
        <taxon>Coemansia</taxon>
    </lineage>
</organism>
<dbReference type="Proteomes" id="UP001140011">
    <property type="component" value="Unassembled WGS sequence"/>
</dbReference>
<accession>A0A9W8GUT2</accession>
<evidence type="ECO:0000313" key="1">
    <source>
        <dbReference type="EMBL" id="KAJ2753429.1"/>
    </source>
</evidence>
<gene>
    <name evidence="1" type="ORF">GGI19_003140</name>
</gene>
<dbReference type="AlphaFoldDB" id="A0A9W8GUT2"/>
<proteinExistence type="predicted"/>
<reference evidence="1" key="1">
    <citation type="submission" date="2022-07" db="EMBL/GenBank/DDBJ databases">
        <title>Phylogenomic reconstructions and comparative analyses of Kickxellomycotina fungi.</title>
        <authorList>
            <person name="Reynolds N.K."/>
            <person name="Stajich J.E."/>
            <person name="Barry K."/>
            <person name="Grigoriev I.V."/>
            <person name="Crous P."/>
            <person name="Smith M.E."/>
        </authorList>
    </citation>
    <scope>NUCLEOTIDE SEQUENCE</scope>
    <source>
        <strain evidence="1">BCRC 34297</strain>
    </source>
</reference>
<name>A0A9W8GUT2_9FUNG</name>
<dbReference type="EMBL" id="JANBUH010000191">
    <property type="protein sequence ID" value="KAJ2753429.1"/>
    <property type="molecule type" value="Genomic_DNA"/>
</dbReference>
<keyword evidence="2" id="KW-1185">Reference proteome</keyword>
<sequence>MSAMAAPLALPMSSPGDVVSNVAPLAAQTQMARHVKRQGGPAIPLPEAGETLFSFLDRLLANLPLLGKLMAGLGYVRPK</sequence>